<organism evidence="2 3">
    <name type="scientific">Rhizopus oryzae</name>
    <name type="common">Mucormycosis agent</name>
    <name type="synonym">Rhizopus arrhizus var. delemar</name>
    <dbReference type="NCBI Taxonomy" id="64495"/>
    <lineage>
        <taxon>Eukaryota</taxon>
        <taxon>Fungi</taxon>
        <taxon>Fungi incertae sedis</taxon>
        <taxon>Mucoromycota</taxon>
        <taxon>Mucoromycotina</taxon>
        <taxon>Mucoromycetes</taxon>
        <taxon>Mucorales</taxon>
        <taxon>Mucorineae</taxon>
        <taxon>Rhizopodaceae</taxon>
        <taxon>Rhizopus</taxon>
    </lineage>
</organism>
<comment type="caution">
    <text evidence="2">The sequence shown here is derived from an EMBL/GenBank/DDBJ whole genome shotgun (WGS) entry which is preliminary data.</text>
</comment>
<dbReference type="Proteomes" id="UP000717996">
    <property type="component" value="Unassembled WGS sequence"/>
</dbReference>
<reference evidence="2" key="1">
    <citation type="journal article" date="2020" name="Microb. Genom.">
        <title>Genetic diversity of clinical and environmental Mucorales isolates obtained from an investigation of mucormycosis cases among solid organ transplant recipients.</title>
        <authorList>
            <person name="Nguyen M.H."/>
            <person name="Kaul D."/>
            <person name="Muto C."/>
            <person name="Cheng S.J."/>
            <person name="Richter R.A."/>
            <person name="Bruno V.M."/>
            <person name="Liu G."/>
            <person name="Beyhan S."/>
            <person name="Sundermann A.J."/>
            <person name="Mounaud S."/>
            <person name="Pasculle A.W."/>
            <person name="Nierman W.C."/>
            <person name="Driscoll E."/>
            <person name="Cumbie R."/>
            <person name="Clancy C.J."/>
            <person name="Dupont C.L."/>
        </authorList>
    </citation>
    <scope>NUCLEOTIDE SEQUENCE</scope>
    <source>
        <strain evidence="2">GL16</strain>
    </source>
</reference>
<keyword evidence="1" id="KW-0175">Coiled coil</keyword>
<dbReference type="EMBL" id="JAANIT010002146">
    <property type="protein sequence ID" value="KAG1537364.1"/>
    <property type="molecule type" value="Genomic_DNA"/>
</dbReference>
<gene>
    <name evidence="2" type="ORF">G6F51_010416</name>
</gene>
<evidence type="ECO:0000313" key="3">
    <source>
        <dbReference type="Proteomes" id="UP000717996"/>
    </source>
</evidence>
<proteinExistence type="predicted"/>
<feature type="coiled-coil region" evidence="1">
    <location>
        <begin position="206"/>
        <end position="293"/>
    </location>
</feature>
<evidence type="ECO:0000313" key="2">
    <source>
        <dbReference type="EMBL" id="KAG1537364.1"/>
    </source>
</evidence>
<dbReference type="AlphaFoldDB" id="A0A9P6Y1P8"/>
<protein>
    <submittedName>
        <fullName evidence="2">Uncharacterized protein</fullName>
    </submittedName>
</protein>
<name>A0A9P6Y1P8_RHIOR</name>
<sequence length="308" mass="36123">MLYDQTTKRRGNLFIIDLLHPKFFAHTSSSIHYSFISLRDAIDTITMPNRRGKVPLEPHLLVNILAEFISGRSKSTVFTYINEYPQKDFDDVIAILDLIKSLTNIPCISLPNETNPRATRETEDMKNQTERLNKTIDDIQAKNTAVSDLPRLSEKYSTFMNAFRHFKELKRTQVCQEDLVHKLNAGTIEDSIRRAKIELFRSEAIANIKDQQKQELEHEVKKLKLEIANNTKMMEEYGMTTKNHQEQLERCKEEIQRLRKAAMQSQKEISILHREHEAEKQKLIDNFKQKAAEFKEGVRRRFEEMQNS</sequence>
<evidence type="ECO:0000256" key="1">
    <source>
        <dbReference type="SAM" id="Coils"/>
    </source>
</evidence>
<accession>A0A9P6Y1P8</accession>
<dbReference type="OrthoDB" id="2231703at2759"/>